<dbReference type="InterPro" id="IPR036909">
    <property type="entry name" value="Cyt_c-like_dom_sf"/>
</dbReference>
<dbReference type="Gene3D" id="1.25.10.10">
    <property type="entry name" value="Leucine-rich Repeat Variant"/>
    <property type="match status" value="2"/>
</dbReference>
<dbReference type="InterPro" id="IPR013428">
    <property type="entry name" value="Membrane-bound_put_N"/>
</dbReference>
<dbReference type="NCBIfam" id="TIGR02604">
    <property type="entry name" value="Piru_Ver_Nterm"/>
    <property type="match status" value="1"/>
</dbReference>
<dbReference type="GO" id="GO:0020037">
    <property type="term" value="F:heme binding"/>
    <property type="evidence" value="ECO:0007669"/>
    <property type="project" value="InterPro"/>
</dbReference>
<dbReference type="InterPro" id="IPR011989">
    <property type="entry name" value="ARM-like"/>
</dbReference>
<protein>
    <submittedName>
        <fullName evidence="6">Putative heme-binding domain-containing protein</fullName>
    </submittedName>
</protein>
<dbReference type="InterPro" id="IPR009056">
    <property type="entry name" value="Cyt_c-like_dom"/>
</dbReference>
<keyword evidence="2 4" id="KW-0479">Metal-binding</keyword>
<reference evidence="6 7" key="1">
    <citation type="submission" date="2020-08" db="EMBL/GenBank/DDBJ databases">
        <title>Genomic Encyclopedia of Type Strains, Phase IV (KMG-IV): sequencing the most valuable type-strain genomes for metagenomic binning, comparative biology and taxonomic classification.</title>
        <authorList>
            <person name="Goeker M."/>
        </authorList>
    </citation>
    <scope>NUCLEOTIDE SEQUENCE [LARGE SCALE GENOMIC DNA]</scope>
    <source>
        <strain evidence="6 7">DSM 17976</strain>
    </source>
</reference>
<proteinExistence type="predicted"/>
<evidence type="ECO:0000313" key="7">
    <source>
        <dbReference type="Proteomes" id="UP000541352"/>
    </source>
</evidence>
<accession>A0A7W5ZFB3</accession>
<organism evidence="6 7">
    <name type="scientific">Runella defluvii</name>
    <dbReference type="NCBI Taxonomy" id="370973"/>
    <lineage>
        <taxon>Bacteria</taxon>
        <taxon>Pseudomonadati</taxon>
        <taxon>Bacteroidota</taxon>
        <taxon>Cytophagia</taxon>
        <taxon>Cytophagales</taxon>
        <taxon>Spirosomataceae</taxon>
        <taxon>Runella</taxon>
    </lineage>
</organism>
<feature type="domain" description="Cytochrome c" evidence="5">
    <location>
        <begin position="890"/>
        <end position="1023"/>
    </location>
</feature>
<evidence type="ECO:0000256" key="4">
    <source>
        <dbReference type="PROSITE-ProRule" id="PRU00433"/>
    </source>
</evidence>
<evidence type="ECO:0000259" key="5">
    <source>
        <dbReference type="PROSITE" id="PS51007"/>
    </source>
</evidence>
<keyword evidence="7" id="KW-1185">Reference proteome</keyword>
<dbReference type="GO" id="GO:0009055">
    <property type="term" value="F:electron transfer activity"/>
    <property type="evidence" value="ECO:0007669"/>
    <property type="project" value="InterPro"/>
</dbReference>
<dbReference type="InterPro" id="IPR016024">
    <property type="entry name" value="ARM-type_fold"/>
</dbReference>
<dbReference type="GO" id="GO:0046872">
    <property type="term" value="F:metal ion binding"/>
    <property type="evidence" value="ECO:0007669"/>
    <property type="project" value="UniProtKB-KW"/>
</dbReference>
<dbReference type="InterPro" id="IPR013427">
    <property type="entry name" value="Haem-bd_dom_put"/>
</dbReference>
<dbReference type="Pfam" id="PF00034">
    <property type="entry name" value="Cytochrom_C"/>
    <property type="match status" value="1"/>
</dbReference>
<evidence type="ECO:0000256" key="3">
    <source>
        <dbReference type="ARBA" id="ARBA00023004"/>
    </source>
</evidence>
<dbReference type="InterPro" id="IPR011042">
    <property type="entry name" value="6-blade_b-propeller_TolB-like"/>
</dbReference>
<dbReference type="Pfam" id="PF23500">
    <property type="entry name" value="DUF7133"/>
    <property type="match status" value="1"/>
</dbReference>
<dbReference type="Proteomes" id="UP000541352">
    <property type="component" value="Unassembled WGS sequence"/>
</dbReference>
<dbReference type="SUPFAM" id="SSF46626">
    <property type="entry name" value="Cytochrome c"/>
    <property type="match status" value="1"/>
</dbReference>
<dbReference type="SUPFAM" id="SSF50952">
    <property type="entry name" value="Soluble quinoprotein glucose dehydrogenase"/>
    <property type="match status" value="1"/>
</dbReference>
<dbReference type="RefSeq" id="WP_183970963.1">
    <property type="nucleotide sequence ID" value="NZ_JACIBY010000001.1"/>
</dbReference>
<name>A0A7W5ZFB3_9BACT</name>
<evidence type="ECO:0000256" key="1">
    <source>
        <dbReference type="ARBA" id="ARBA00022617"/>
    </source>
</evidence>
<dbReference type="InterPro" id="IPR011041">
    <property type="entry name" value="Quinoprot_gluc/sorb_DH_b-prop"/>
</dbReference>
<dbReference type="AlphaFoldDB" id="A0A7W5ZFB3"/>
<dbReference type="Gene3D" id="1.10.760.10">
    <property type="entry name" value="Cytochrome c-like domain"/>
    <property type="match status" value="1"/>
</dbReference>
<keyword evidence="1 4" id="KW-0349">Heme</keyword>
<dbReference type="Gene3D" id="2.120.10.30">
    <property type="entry name" value="TolB, C-terminal domain"/>
    <property type="match status" value="1"/>
</dbReference>
<comment type="caution">
    <text evidence="6">The sequence shown here is derived from an EMBL/GenBank/DDBJ whole genome shotgun (WGS) entry which is preliminary data.</text>
</comment>
<dbReference type="PANTHER" id="PTHR33546:SF1">
    <property type="entry name" value="LARGE, MULTIFUNCTIONAL SECRETED PROTEIN"/>
    <property type="match status" value="1"/>
</dbReference>
<dbReference type="SUPFAM" id="SSF48371">
    <property type="entry name" value="ARM repeat"/>
    <property type="match status" value="1"/>
</dbReference>
<keyword evidence="3 4" id="KW-0408">Iron</keyword>
<dbReference type="PANTHER" id="PTHR33546">
    <property type="entry name" value="LARGE, MULTIFUNCTIONAL SECRETED PROTEIN-RELATED"/>
    <property type="match status" value="1"/>
</dbReference>
<evidence type="ECO:0000256" key="2">
    <source>
        <dbReference type="ARBA" id="ARBA00022723"/>
    </source>
</evidence>
<sequence>MKNIISFPPKPLLLSTGLLLLYAQGCSVPQKQVVSKDKFADHVRTTEFRTPEQERRGFTLPPGFEITLFASEPQIAKPINIEFDDRGRLWVSHSLDYPMPAVSGGGKDKITILEDTNGDGKADKFTDFQDGLTIPIGIMPVTDGAIAYSIPNVYHFTDANNDGKADHRKVVLGEFGYKDTHGMVSNFVRGFDGWMHSCHGFTNTSKIAGTDGDSVTMVSGNTFRFRTDGSRVEQTTYGRVNPFGYAYDERGFLYSVDCHSKPIYQLIKGADYPHFGKKPTGIGFGPEMMSYELGSTALSGLVYYIGEQFPAEYRNSFYNGDVVTCRINRNTITYNGSTPVAHKEADFLVSDDPWFRPVDVKVGPDGALYIADFYNRIIGHYEVPLNHPGRDRTSGRIWRITYKGSSAQPSLKDWSKASIDELVAGLSHPQLNVRLKIADRLVDGWKEKAIPPVSQLLASPTTDAKVFVQGLWILHRLNALPTSALEKALHHPDPLVQVHGYRVLAESAAISDAHQALAVGALADKDSFVRRVAAEVLTRFPALKNIAPLADLYQQTNDEDSHLKYTTLLAIRTNLAAKGMIRQVASATWSETQRAILSKAAVDVSSPEVASFVLEYATQRSLPTDELAKYLEYTARYTDALALNETIGSLEKRYADNREGQFAFYNALRRGLAQGGKTVTSRMQEWGTTLAKQYLEQPLVEKETAQQVARRVQAAEVAGEFKSKSLEPSVLRLFKNTQADDRVRVAAASALMSTDASAYTPLIGGVFLERSERVSLREKLVGVLTRTHTPEVNGWLRKGLNGGARSLQGVIAAALANSESGIDQLLNALKEEEINVDVVREGAVKERLASKMTPKQQALLNELTAGSANEFEERQQLIQARLAGFESSKATAEAGKSVFVQNCSSCHQIKGAGGLIGPQLDGIGNWGKKALSEKILDPNRNISEAFRNYNITLNNGQTMTGLYRRTEGQTMIFANNAGQEFSVVKNDIKDYKASKYTLMPDQFRNTIPEKDFYALLGFLLKTK</sequence>
<dbReference type="InterPro" id="IPR055557">
    <property type="entry name" value="DUF7133"/>
</dbReference>
<dbReference type="EMBL" id="JACIBY010000001">
    <property type="protein sequence ID" value="MBB3836181.1"/>
    <property type="molecule type" value="Genomic_DNA"/>
</dbReference>
<dbReference type="NCBIfam" id="TIGR02603">
    <property type="entry name" value="CxxCH_TIGR02603"/>
    <property type="match status" value="1"/>
</dbReference>
<gene>
    <name evidence="6" type="ORF">FHS57_000163</name>
</gene>
<dbReference type="PROSITE" id="PS51007">
    <property type="entry name" value="CYTC"/>
    <property type="match status" value="1"/>
</dbReference>
<evidence type="ECO:0000313" key="6">
    <source>
        <dbReference type="EMBL" id="MBB3836181.1"/>
    </source>
</evidence>